<evidence type="ECO:0000313" key="3">
    <source>
        <dbReference type="EMBL" id="GFR61513.1"/>
    </source>
</evidence>
<dbReference type="Proteomes" id="UP000762676">
    <property type="component" value="Unassembled WGS sequence"/>
</dbReference>
<name>A0AAV4EKL4_9GAST</name>
<dbReference type="GO" id="GO:0005975">
    <property type="term" value="P:carbohydrate metabolic process"/>
    <property type="evidence" value="ECO:0007669"/>
    <property type="project" value="InterPro"/>
</dbReference>
<protein>
    <submittedName>
        <fullName evidence="3">Brain chitinase and chia-like protein</fullName>
    </submittedName>
</protein>
<accession>A0AAV4EKL4</accession>
<dbReference type="InterPro" id="IPR001223">
    <property type="entry name" value="Glyco_hydro18_cat"/>
</dbReference>
<keyword evidence="4" id="KW-1185">Reference proteome</keyword>
<dbReference type="PROSITE" id="PS51910">
    <property type="entry name" value="GH18_2"/>
    <property type="match status" value="1"/>
</dbReference>
<feature type="region of interest" description="Disordered" evidence="1">
    <location>
        <begin position="86"/>
        <end position="149"/>
    </location>
</feature>
<dbReference type="InterPro" id="IPR017853">
    <property type="entry name" value="GH"/>
</dbReference>
<organism evidence="3 4">
    <name type="scientific">Elysia marginata</name>
    <dbReference type="NCBI Taxonomy" id="1093978"/>
    <lineage>
        <taxon>Eukaryota</taxon>
        <taxon>Metazoa</taxon>
        <taxon>Spiralia</taxon>
        <taxon>Lophotrochozoa</taxon>
        <taxon>Mollusca</taxon>
        <taxon>Gastropoda</taxon>
        <taxon>Heterobranchia</taxon>
        <taxon>Euthyneura</taxon>
        <taxon>Panpulmonata</taxon>
        <taxon>Sacoglossa</taxon>
        <taxon>Placobranchoidea</taxon>
        <taxon>Plakobranchidae</taxon>
        <taxon>Elysia</taxon>
    </lineage>
</organism>
<feature type="non-terminal residue" evidence="3">
    <location>
        <position position="252"/>
    </location>
</feature>
<reference evidence="3 4" key="1">
    <citation type="journal article" date="2021" name="Elife">
        <title>Chloroplast acquisition without the gene transfer in kleptoplastic sea slugs, Plakobranchus ocellatus.</title>
        <authorList>
            <person name="Maeda T."/>
            <person name="Takahashi S."/>
            <person name="Yoshida T."/>
            <person name="Shimamura S."/>
            <person name="Takaki Y."/>
            <person name="Nagai Y."/>
            <person name="Toyoda A."/>
            <person name="Suzuki Y."/>
            <person name="Arimoto A."/>
            <person name="Ishii H."/>
            <person name="Satoh N."/>
            <person name="Nishiyama T."/>
            <person name="Hasebe M."/>
            <person name="Maruyama T."/>
            <person name="Minagawa J."/>
            <person name="Obokata J."/>
            <person name="Shigenobu S."/>
        </authorList>
    </citation>
    <scope>NUCLEOTIDE SEQUENCE [LARGE SCALE GENOMIC DNA]</scope>
</reference>
<feature type="compositionally biased region" description="Basic residues" evidence="1">
    <location>
        <begin position="240"/>
        <end position="252"/>
    </location>
</feature>
<evidence type="ECO:0000256" key="1">
    <source>
        <dbReference type="SAM" id="MobiDB-lite"/>
    </source>
</evidence>
<comment type="caution">
    <text evidence="3">The sequence shown here is derived from an EMBL/GenBank/DDBJ whole genome shotgun (WGS) entry which is preliminary data.</text>
</comment>
<feature type="domain" description="GH18" evidence="2">
    <location>
        <begin position="1"/>
        <end position="63"/>
    </location>
</feature>
<dbReference type="EMBL" id="BMAT01007289">
    <property type="protein sequence ID" value="GFR61513.1"/>
    <property type="molecule type" value="Genomic_DNA"/>
</dbReference>
<evidence type="ECO:0000259" key="2">
    <source>
        <dbReference type="PROSITE" id="PS51910"/>
    </source>
</evidence>
<gene>
    <name evidence="3" type="ORF">ElyMa_003559200</name>
</gene>
<feature type="compositionally biased region" description="Basic residues" evidence="1">
    <location>
        <begin position="109"/>
        <end position="131"/>
    </location>
</feature>
<dbReference type="AlphaFoldDB" id="A0AAV4EKL4"/>
<feature type="region of interest" description="Disordered" evidence="1">
    <location>
        <begin position="221"/>
        <end position="252"/>
    </location>
</feature>
<dbReference type="Gene3D" id="3.20.20.80">
    <property type="entry name" value="Glycosidases"/>
    <property type="match status" value="1"/>
</dbReference>
<proteinExistence type="predicted"/>
<evidence type="ECO:0000313" key="4">
    <source>
        <dbReference type="Proteomes" id="UP000762676"/>
    </source>
</evidence>
<dbReference type="SUPFAM" id="SSF51445">
    <property type="entry name" value="(Trans)glycosidases"/>
    <property type="match status" value="1"/>
</dbReference>
<sequence length="252" mass="28690">MFAVLLSRQEESVCNVTLKAKNILNRGLAGAFVWSVEMGDYRGSCGHGSYPLLSAIHNIIGTDQHTSNKLQPQHPRPRLEKISFLQEDKETSPTAPPTRRWPSQQRGTHVLRQRKSKLRRRLVKPWQRLRKPSSSSPGAAAVEVTAEGSDLVSVTTSTSSPVTSGVDLPASTPVYRSHTSQRPWDLPASTPVYRLHTSQRPWDLPASTPVYRLHTSQRPWYRHTSRHRHENREKSGRQLSLRKKWRMKARKS</sequence>